<name>A0A915J9R9_ROMCU</name>
<evidence type="ECO:0000313" key="2">
    <source>
        <dbReference type="WBParaSite" id="nRc.2.0.1.t23224-RA"/>
    </source>
</evidence>
<protein>
    <submittedName>
        <fullName evidence="2">Secreted protein</fullName>
    </submittedName>
</protein>
<reference evidence="2" key="1">
    <citation type="submission" date="2022-11" db="UniProtKB">
        <authorList>
            <consortium name="WormBaseParasite"/>
        </authorList>
    </citation>
    <scope>IDENTIFICATION</scope>
</reference>
<dbReference type="AlphaFoldDB" id="A0A915J9R9"/>
<dbReference type="Proteomes" id="UP000887565">
    <property type="component" value="Unplaced"/>
</dbReference>
<sequence length="76" mass="8986">NIYSSAIRLLLLIGILNKLYNSRQISRILIGFIYARITVTYCIRDYFRPILKHQRDGTNLAPPNLLCLRSVRLFRY</sequence>
<accession>A0A915J9R9</accession>
<keyword evidence="1" id="KW-1185">Reference proteome</keyword>
<proteinExistence type="predicted"/>
<organism evidence="1 2">
    <name type="scientific">Romanomermis culicivorax</name>
    <name type="common">Nematode worm</name>
    <dbReference type="NCBI Taxonomy" id="13658"/>
    <lineage>
        <taxon>Eukaryota</taxon>
        <taxon>Metazoa</taxon>
        <taxon>Ecdysozoa</taxon>
        <taxon>Nematoda</taxon>
        <taxon>Enoplea</taxon>
        <taxon>Dorylaimia</taxon>
        <taxon>Mermithida</taxon>
        <taxon>Mermithoidea</taxon>
        <taxon>Mermithidae</taxon>
        <taxon>Romanomermis</taxon>
    </lineage>
</organism>
<evidence type="ECO:0000313" key="1">
    <source>
        <dbReference type="Proteomes" id="UP000887565"/>
    </source>
</evidence>
<dbReference type="WBParaSite" id="nRc.2.0.1.t23224-RA">
    <property type="protein sequence ID" value="nRc.2.0.1.t23224-RA"/>
    <property type="gene ID" value="nRc.2.0.1.g23224"/>
</dbReference>